<organism evidence="1">
    <name type="scientific">Thermomicrobium roseum</name>
    <dbReference type="NCBI Taxonomy" id="500"/>
    <lineage>
        <taxon>Bacteria</taxon>
        <taxon>Pseudomonadati</taxon>
        <taxon>Thermomicrobiota</taxon>
        <taxon>Thermomicrobia</taxon>
        <taxon>Thermomicrobiales</taxon>
        <taxon>Thermomicrobiaceae</taxon>
        <taxon>Thermomicrobium</taxon>
    </lineage>
</organism>
<proteinExistence type="predicted"/>
<name>A0A7C1XSC8_THERO</name>
<dbReference type="EMBL" id="DSJL01000011">
    <property type="protein sequence ID" value="HEF66152.1"/>
    <property type="molecule type" value="Genomic_DNA"/>
</dbReference>
<dbReference type="AlphaFoldDB" id="A0A7C1XSC8"/>
<accession>A0A7C1XSC8</accession>
<evidence type="ECO:0000313" key="1">
    <source>
        <dbReference type="EMBL" id="HEF66152.1"/>
    </source>
</evidence>
<sequence length="76" mass="8378">MRAIPRACPSIRLKRSISSVRVTSSSCATDVTFAPRSPQYSTGVQLHCNASWSPCQSSSFRDNASFVLNDLPTWSR</sequence>
<gene>
    <name evidence="1" type="ORF">ENP47_11250</name>
</gene>
<protein>
    <submittedName>
        <fullName evidence="1">Uncharacterized protein</fullName>
    </submittedName>
</protein>
<reference evidence="1" key="1">
    <citation type="journal article" date="2020" name="mSystems">
        <title>Genome- and Community-Level Interaction Insights into Carbon Utilization and Element Cycling Functions of Hydrothermarchaeota in Hydrothermal Sediment.</title>
        <authorList>
            <person name="Zhou Z."/>
            <person name="Liu Y."/>
            <person name="Xu W."/>
            <person name="Pan J."/>
            <person name="Luo Z.H."/>
            <person name="Li M."/>
        </authorList>
    </citation>
    <scope>NUCLEOTIDE SEQUENCE [LARGE SCALE GENOMIC DNA]</scope>
    <source>
        <strain evidence="1">SpSt-222</strain>
    </source>
</reference>
<comment type="caution">
    <text evidence="1">The sequence shown here is derived from an EMBL/GenBank/DDBJ whole genome shotgun (WGS) entry which is preliminary data.</text>
</comment>